<reference evidence="3" key="1">
    <citation type="journal article" date="2020" name="Stud. Mycol.">
        <title>101 Dothideomycetes genomes: a test case for predicting lifestyles and emergence of pathogens.</title>
        <authorList>
            <person name="Haridas S."/>
            <person name="Albert R."/>
            <person name="Binder M."/>
            <person name="Bloem J."/>
            <person name="Labutti K."/>
            <person name="Salamov A."/>
            <person name="Andreopoulos B."/>
            <person name="Baker S."/>
            <person name="Barry K."/>
            <person name="Bills G."/>
            <person name="Bluhm B."/>
            <person name="Cannon C."/>
            <person name="Castanera R."/>
            <person name="Culley D."/>
            <person name="Daum C."/>
            <person name="Ezra D."/>
            <person name="Gonzalez J."/>
            <person name="Henrissat B."/>
            <person name="Kuo A."/>
            <person name="Liang C."/>
            <person name="Lipzen A."/>
            <person name="Lutzoni F."/>
            <person name="Magnuson J."/>
            <person name="Mondo S."/>
            <person name="Nolan M."/>
            <person name="Ohm R."/>
            <person name="Pangilinan J."/>
            <person name="Park H.-J."/>
            <person name="Ramirez L."/>
            <person name="Alfaro M."/>
            <person name="Sun H."/>
            <person name="Tritt A."/>
            <person name="Yoshinaga Y."/>
            <person name="Zwiers L.-H."/>
            <person name="Turgeon B."/>
            <person name="Goodwin S."/>
            <person name="Spatafora J."/>
            <person name="Crous P."/>
            <person name="Grigoriev I."/>
        </authorList>
    </citation>
    <scope>NUCLEOTIDE SEQUENCE</scope>
    <source>
        <strain evidence="3">CBS 107.79</strain>
    </source>
</reference>
<keyword evidence="2" id="KW-0812">Transmembrane</keyword>
<evidence type="ECO:0000313" key="4">
    <source>
        <dbReference type="Proteomes" id="UP000800036"/>
    </source>
</evidence>
<evidence type="ECO:0000256" key="2">
    <source>
        <dbReference type="SAM" id="Phobius"/>
    </source>
</evidence>
<keyword evidence="2" id="KW-0472">Membrane</keyword>
<feature type="transmembrane region" description="Helical" evidence="2">
    <location>
        <begin position="272"/>
        <end position="290"/>
    </location>
</feature>
<dbReference type="Proteomes" id="UP000800036">
    <property type="component" value="Unassembled WGS sequence"/>
</dbReference>
<feature type="compositionally biased region" description="Basic and acidic residues" evidence="1">
    <location>
        <begin position="109"/>
        <end position="131"/>
    </location>
</feature>
<feature type="compositionally biased region" description="Polar residues" evidence="1">
    <location>
        <begin position="1"/>
        <end position="10"/>
    </location>
</feature>
<keyword evidence="2" id="KW-1133">Transmembrane helix</keyword>
<feature type="region of interest" description="Disordered" evidence="1">
    <location>
        <begin position="1"/>
        <end position="131"/>
    </location>
</feature>
<protein>
    <submittedName>
        <fullName evidence="3">Uncharacterized protein</fullName>
    </submittedName>
</protein>
<evidence type="ECO:0000256" key="1">
    <source>
        <dbReference type="SAM" id="MobiDB-lite"/>
    </source>
</evidence>
<gene>
    <name evidence="3" type="ORF">BU23DRAFT_579302</name>
</gene>
<dbReference type="OrthoDB" id="5419542at2759"/>
<organism evidence="3 4">
    <name type="scientific">Bimuria novae-zelandiae CBS 107.79</name>
    <dbReference type="NCBI Taxonomy" id="1447943"/>
    <lineage>
        <taxon>Eukaryota</taxon>
        <taxon>Fungi</taxon>
        <taxon>Dikarya</taxon>
        <taxon>Ascomycota</taxon>
        <taxon>Pezizomycotina</taxon>
        <taxon>Dothideomycetes</taxon>
        <taxon>Pleosporomycetidae</taxon>
        <taxon>Pleosporales</taxon>
        <taxon>Massarineae</taxon>
        <taxon>Didymosphaeriaceae</taxon>
        <taxon>Bimuria</taxon>
    </lineage>
</organism>
<evidence type="ECO:0000313" key="3">
    <source>
        <dbReference type="EMBL" id="KAF1975298.1"/>
    </source>
</evidence>
<dbReference type="AlphaFoldDB" id="A0A6A5VES0"/>
<sequence>MSTAVETQTPPKADVSSVKGMRVNAASSKRKSHLHSLHHSHRHGHHRSSRHHAKELVQSAFPSQPPTSFGDLLKQAKESITSSPADSRRQSVAVVGASPEGTAEGDAQEEARGDGLEPLRRRPGRPEDLVRERRRAKMRGLELRASLQSLSDQSLKTSRRLDDTYYSLLERVAQCRQTVGSLQELANLTSELHQNFQTDMGELAEDIEGQLEGFGGFEAQTEQVEKLEGRIKVGKEKATALAGRLEEAKRRVDARMKSEAELEARNTRHMRILWSIIGSTLGLILLLILFQQLKPVHPRSAHKHDLDFASRDQILNAPIPDIAKEVIMSPTKEQLDVRIASPSVRPTTNVEADHLLRAFDEL</sequence>
<accession>A0A6A5VES0</accession>
<keyword evidence="4" id="KW-1185">Reference proteome</keyword>
<name>A0A6A5VES0_9PLEO</name>
<feature type="compositionally biased region" description="Basic residues" evidence="1">
    <location>
        <begin position="28"/>
        <end position="53"/>
    </location>
</feature>
<dbReference type="EMBL" id="ML976671">
    <property type="protein sequence ID" value="KAF1975298.1"/>
    <property type="molecule type" value="Genomic_DNA"/>
</dbReference>
<proteinExistence type="predicted"/>